<name>A0A4Q9H879_9SPHI</name>
<keyword evidence="2" id="KW-1185">Reference proteome</keyword>
<accession>A0A4Q9H879</accession>
<organism evidence="1 2">
    <name type="scientific">Pedobacter kyonggii</name>
    <dbReference type="NCBI Taxonomy" id="1926871"/>
    <lineage>
        <taxon>Bacteria</taxon>
        <taxon>Pseudomonadati</taxon>
        <taxon>Bacteroidota</taxon>
        <taxon>Sphingobacteriia</taxon>
        <taxon>Sphingobacteriales</taxon>
        <taxon>Sphingobacteriaceae</taxon>
        <taxon>Pedobacter</taxon>
    </lineage>
</organism>
<evidence type="ECO:0000313" key="2">
    <source>
        <dbReference type="Proteomes" id="UP000291819"/>
    </source>
</evidence>
<dbReference type="EMBL" id="SIXF01000029">
    <property type="protein sequence ID" value="TBO40049.1"/>
    <property type="molecule type" value="Genomic_DNA"/>
</dbReference>
<dbReference type="RefSeq" id="WP_131031904.1">
    <property type="nucleotide sequence ID" value="NZ_SIXF01000029.1"/>
</dbReference>
<proteinExistence type="predicted"/>
<gene>
    <name evidence="1" type="ORF">EYS08_20725</name>
</gene>
<evidence type="ECO:0000313" key="1">
    <source>
        <dbReference type="EMBL" id="TBO40049.1"/>
    </source>
</evidence>
<dbReference type="Proteomes" id="UP000291819">
    <property type="component" value="Unassembled WGS sequence"/>
</dbReference>
<dbReference type="OrthoDB" id="982263at2"/>
<dbReference type="AlphaFoldDB" id="A0A4Q9H879"/>
<protein>
    <submittedName>
        <fullName evidence="1">Uncharacterized protein</fullName>
    </submittedName>
</protein>
<reference evidence="1 2" key="1">
    <citation type="submission" date="2019-02" db="EMBL/GenBank/DDBJ databases">
        <title>Pedobacter kyonggii whole genome sequence analysis.</title>
        <authorList>
            <person name="Dahal R.H."/>
        </authorList>
    </citation>
    <scope>NUCLEOTIDE SEQUENCE [LARGE SCALE GENOMIC DNA]</scope>
    <source>
        <strain evidence="1 2">K-4-11-1</strain>
    </source>
</reference>
<sequence>MQIIDKVADVFNILHDGSIKKWLNNEHVLTLKISCQYLAELIHPDYNFFFIDLVGARIVELEPWWDNIMENDILIKLEEIFAGELEILSAKVVEDKVQVACNQRSKSLS</sequence>
<comment type="caution">
    <text evidence="1">The sequence shown here is derived from an EMBL/GenBank/DDBJ whole genome shotgun (WGS) entry which is preliminary data.</text>
</comment>